<evidence type="ECO:0000313" key="10">
    <source>
        <dbReference type="Proteomes" id="UP000268313"/>
    </source>
</evidence>
<dbReference type="AlphaFoldDB" id="A0A3A8JX72"/>
<feature type="transmembrane region" description="Helical" evidence="7">
    <location>
        <begin position="364"/>
        <end position="383"/>
    </location>
</feature>
<gene>
    <name evidence="9" type="ORF">D7X32_25640</name>
</gene>
<keyword evidence="7" id="KW-1133">Transmembrane helix</keyword>
<keyword evidence="10" id="KW-1185">Reference proteome</keyword>
<organism evidence="9 10">
    <name type="scientific">Corallococcus carmarthensis</name>
    <dbReference type="NCBI Taxonomy" id="2316728"/>
    <lineage>
        <taxon>Bacteria</taxon>
        <taxon>Pseudomonadati</taxon>
        <taxon>Myxococcota</taxon>
        <taxon>Myxococcia</taxon>
        <taxon>Myxococcales</taxon>
        <taxon>Cystobacterineae</taxon>
        <taxon>Myxococcaceae</taxon>
        <taxon>Corallococcus</taxon>
    </lineage>
</organism>
<dbReference type="CDD" id="cd14014">
    <property type="entry name" value="STKc_PknB_like"/>
    <property type="match status" value="1"/>
</dbReference>
<feature type="compositionally biased region" description="Pro residues" evidence="6">
    <location>
        <begin position="331"/>
        <end position="341"/>
    </location>
</feature>
<dbReference type="PANTHER" id="PTHR43289:SF6">
    <property type="entry name" value="SERINE_THREONINE-PROTEIN KINASE NEKL-3"/>
    <property type="match status" value="1"/>
</dbReference>
<reference evidence="10" key="1">
    <citation type="submission" date="2018-09" db="EMBL/GenBank/DDBJ databases">
        <authorList>
            <person name="Livingstone P.G."/>
            <person name="Whitworth D.E."/>
        </authorList>
    </citation>
    <scope>NUCLEOTIDE SEQUENCE [LARGE SCALE GENOMIC DNA]</scope>
    <source>
        <strain evidence="10">CA043D</strain>
    </source>
</reference>
<evidence type="ECO:0000256" key="2">
    <source>
        <dbReference type="ARBA" id="ARBA00022741"/>
    </source>
</evidence>
<dbReference type="OrthoDB" id="5524425at2"/>
<feature type="domain" description="Protein kinase" evidence="8">
    <location>
        <begin position="17"/>
        <end position="285"/>
    </location>
</feature>
<evidence type="ECO:0000256" key="1">
    <source>
        <dbReference type="ARBA" id="ARBA00022679"/>
    </source>
</evidence>
<feature type="compositionally biased region" description="Polar residues" evidence="6">
    <location>
        <begin position="434"/>
        <end position="446"/>
    </location>
</feature>
<dbReference type="Proteomes" id="UP000268313">
    <property type="component" value="Unassembled WGS sequence"/>
</dbReference>
<name>A0A3A8JX72_9BACT</name>
<dbReference type="InterPro" id="IPR000719">
    <property type="entry name" value="Prot_kinase_dom"/>
</dbReference>
<evidence type="ECO:0000256" key="5">
    <source>
        <dbReference type="PROSITE-ProRule" id="PRU10141"/>
    </source>
</evidence>
<dbReference type="PROSITE" id="PS50011">
    <property type="entry name" value="PROTEIN_KINASE_DOM"/>
    <property type="match status" value="1"/>
</dbReference>
<evidence type="ECO:0000256" key="4">
    <source>
        <dbReference type="ARBA" id="ARBA00022840"/>
    </source>
</evidence>
<keyword evidence="2 5" id="KW-0547">Nucleotide-binding</keyword>
<dbReference type="Pfam" id="PF00069">
    <property type="entry name" value="Pkinase"/>
    <property type="match status" value="1"/>
</dbReference>
<dbReference type="InterPro" id="IPR017441">
    <property type="entry name" value="Protein_kinase_ATP_BS"/>
</dbReference>
<dbReference type="GO" id="GO:0005524">
    <property type="term" value="F:ATP binding"/>
    <property type="evidence" value="ECO:0007669"/>
    <property type="project" value="UniProtKB-UniRule"/>
</dbReference>
<keyword evidence="7" id="KW-0812">Transmembrane</keyword>
<proteinExistence type="predicted"/>
<dbReference type="GO" id="GO:0004674">
    <property type="term" value="F:protein serine/threonine kinase activity"/>
    <property type="evidence" value="ECO:0007669"/>
    <property type="project" value="UniProtKB-KW"/>
</dbReference>
<feature type="region of interest" description="Disordered" evidence="6">
    <location>
        <begin position="434"/>
        <end position="454"/>
    </location>
</feature>
<dbReference type="InterPro" id="IPR008271">
    <property type="entry name" value="Ser/Thr_kinase_AS"/>
</dbReference>
<feature type="region of interest" description="Disordered" evidence="6">
    <location>
        <begin position="300"/>
        <end position="359"/>
    </location>
</feature>
<dbReference type="EMBL" id="RAWE01000107">
    <property type="protein sequence ID" value="RKG99755.1"/>
    <property type="molecule type" value="Genomic_DNA"/>
</dbReference>
<keyword evidence="3 9" id="KW-0418">Kinase</keyword>
<evidence type="ECO:0000256" key="6">
    <source>
        <dbReference type="SAM" id="MobiDB-lite"/>
    </source>
</evidence>
<dbReference type="PROSITE" id="PS00108">
    <property type="entry name" value="PROTEIN_KINASE_ST"/>
    <property type="match status" value="1"/>
</dbReference>
<feature type="compositionally biased region" description="Basic and acidic residues" evidence="6">
    <location>
        <begin position="309"/>
        <end position="318"/>
    </location>
</feature>
<keyword evidence="7" id="KW-0472">Membrane</keyword>
<dbReference type="InterPro" id="IPR011009">
    <property type="entry name" value="Kinase-like_dom_sf"/>
</dbReference>
<dbReference type="PANTHER" id="PTHR43289">
    <property type="entry name" value="MITOGEN-ACTIVATED PROTEIN KINASE KINASE KINASE 20-RELATED"/>
    <property type="match status" value="1"/>
</dbReference>
<evidence type="ECO:0000256" key="3">
    <source>
        <dbReference type="ARBA" id="ARBA00022777"/>
    </source>
</evidence>
<dbReference type="RefSeq" id="WP_120605199.1">
    <property type="nucleotide sequence ID" value="NZ_RAWE01000107.1"/>
</dbReference>
<protein>
    <submittedName>
        <fullName evidence="9">Serine/threonine protein kinase</fullName>
    </submittedName>
</protein>
<sequence length="610" mass="64635">MRPPPAILPPGAEVLGYTVERQLGQGGFGTVYLARNAGQPFALKLLHLPRVGERVEREISILLKLRHPNVVGLQGHGLWPPGAPQFAVIVMEYVDGRRLDVWADEENPTARQVACVVLDVARALAASHAAGVLHRDVKEANVMVRASDGLAKLVDFGIGDYEGARGLTVDILPPGTPEYRAPEAWRFFLRHAHSPGARYSAGPSDDLWALGLVLYALLTARKPFDGTDDPGFIEAVIAGAPTAPHEENARAPRALSDVCIRLLEKTPETRTLSALAAVTELERVLAGADTTWDVPLCDAFGEDTATTEGGRDSKDRWMRAPLYRPRRGKRPPPPGLPPPAVSTPTAPGTPVKSAPKSRRRSSPWAVAVALLLVLMVGAALMLWTSRVAGVAPSRQEVAASGKSPQADRAAAPIAPEATAAAVALPATLQEVSATVTTPPKDTQPLQLPSKPAKKGMSVMTRAVSTAAACTALACPGTQVRPPPPPEPCPIGAVKAMAKRGIDIGDKQPARFVKGLGRIVSIGEGPVEVHLIGGWEGLPGGSILSGRSIVRDRVYARLTWATTSQGDSFPVCLDVYAEEGPLGMAREAGDDSPSRARIWTIAYVKAVAEFE</sequence>
<keyword evidence="4 5" id="KW-0067">ATP-binding</keyword>
<dbReference type="SUPFAM" id="SSF56112">
    <property type="entry name" value="Protein kinase-like (PK-like)"/>
    <property type="match status" value="1"/>
</dbReference>
<feature type="binding site" evidence="5">
    <location>
        <position position="44"/>
    </location>
    <ligand>
        <name>ATP</name>
        <dbReference type="ChEBI" id="CHEBI:30616"/>
    </ligand>
</feature>
<dbReference type="Gene3D" id="1.10.510.10">
    <property type="entry name" value="Transferase(Phosphotransferase) domain 1"/>
    <property type="match status" value="1"/>
</dbReference>
<evidence type="ECO:0000256" key="7">
    <source>
        <dbReference type="SAM" id="Phobius"/>
    </source>
</evidence>
<dbReference type="SMART" id="SM00220">
    <property type="entry name" value="S_TKc"/>
    <property type="match status" value="1"/>
</dbReference>
<keyword evidence="1" id="KW-0808">Transferase</keyword>
<accession>A0A3A8JX72</accession>
<evidence type="ECO:0000313" key="9">
    <source>
        <dbReference type="EMBL" id="RKG99755.1"/>
    </source>
</evidence>
<comment type="caution">
    <text evidence="9">The sequence shown here is derived from an EMBL/GenBank/DDBJ whole genome shotgun (WGS) entry which is preliminary data.</text>
</comment>
<evidence type="ECO:0000259" key="8">
    <source>
        <dbReference type="PROSITE" id="PS50011"/>
    </source>
</evidence>
<keyword evidence="9" id="KW-0723">Serine/threonine-protein kinase</keyword>
<dbReference type="PROSITE" id="PS00107">
    <property type="entry name" value="PROTEIN_KINASE_ATP"/>
    <property type="match status" value="1"/>
</dbReference>